<feature type="domain" description="N-acetyltransferase" evidence="3">
    <location>
        <begin position="5"/>
        <end position="145"/>
    </location>
</feature>
<keyword evidence="2" id="KW-0012">Acyltransferase</keyword>
<dbReference type="Pfam" id="PF00583">
    <property type="entry name" value="Acetyltransf_1"/>
    <property type="match status" value="1"/>
</dbReference>
<evidence type="ECO:0000313" key="4">
    <source>
        <dbReference type="EMBL" id="MDM0044540.1"/>
    </source>
</evidence>
<sequence length="145" mass="16241">MNRFVTITTSNITDFAGVYQEVFNSPPWSDGWSRDAVLERLESFAEFPSFLGWGLIREGSPVGFALGWGERWVNGWTFQLKEMCITQQFQSKGLGRALLETATSELRGRGFRSINLVTGRSSPAAAFYEHVGFGEQGLVSLHRDL</sequence>
<dbReference type="InterPro" id="IPR050832">
    <property type="entry name" value="Bact_Acetyltransf"/>
</dbReference>
<gene>
    <name evidence="4" type="ORF">QTH91_08620</name>
</gene>
<protein>
    <submittedName>
        <fullName evidence="4">GNAT family N-acetyltransferase</fullName>
    </submittedName>
</protein>
<evidence type="ECO:0000259" key="3">
    <source>
        <dbReference type="PROSITE" id="PS51186"/>
    </source>
</evidence>
<dbReference type="CDD" id="cd04301">
    <property type="entry name" value="NAT_SF"/>
    <property type="match status" value="1"/>
</dbReference>
<dbReference type="InterPro" id="IPR000182">
    <property type="entry name" value="GNAT_dom"/>
</dbReference>
<evidence type="ECO:0000256" key="2">
    <source>
        <dbReference type="ARBA" id="ARBA00023315"/>
    </source>
</evidence>
<proteinExistence type="predicted"/>
<comment type="caution">
    <text evidence="4">The sequence shown here is derived from an EMBL/GenBank/DDBJ whole genome shotgun (WGS) entry which is preliminary data.</text>
</comment>
<dbReference type="PANTHER" id="PTHR43877">
    <property type="entry name" value="AMINOALKYLPHOSPHONATE N-ACETYLTRANSFERASE-RELATED-RELATED"/>
    <property type="match status" value="1"/>
</dbReference>
<organism evidence="4 5">
    <name type="scientific">Variovorax dokdonensis</name>
    <dbReference type="NCBI Taxonomy" id="344883"/>
    <lineage>
        <taxon>Bacteria</taxon>
        <taxon>Pseudomonadati</taxon>
        <taxon>Pseudomonadota</taxon>
        <taxon>Betaproteobacteria</taxon>
        <taxon>Burkholderiales</taxon>
        <taxon>Comamonadaceae</taxon>
        <taxon>Variovorax</taxon>
    </lineage>
</organism>
<name>A0ABT7N9J9_9BURK</name>
<keyword evidence="1" id="KW-0808">Transferase</keyword>
<accession>A0ABT7N9J9</accession>
<dbReference type="EMBL" id="JASZYV010000002">
    <property type="protein sequence ID" value="MDM0044540.1"/>
    <property type="molecule type" value="Genomic_DNA"/>
</dbReference>
<dbReference type="InterPro" id="IPR016181">
    <property type="entry name" value="Acyl_CoA_acyltransferase"/>
</dbReference>
<reference evidence="4" key="1">
    <citation type="submission" date="2023-06" db="EMBL/GenBank/DDBJ databases">
        <authorList>
            <person name="Jiang Y."/>
            <person name="Liu Q."/>
        </authorList>
    </citation>
    <scope>NUCLEOTIDE SEQUENCE</scope>
    <source>
        <strain evidence="4">CGMCC 1.12089</strain>
    </source>
</reference>
<dbReference type="Proteomes" id="UP001174908">
    <property type="component" value="Unassembled WGS sequence"/>
</dbReference>
<evidence type="ECO:0000313" key="5">
    <source>
        <dbReference type="Proteomes" id="UP001174908"/>
    </source>
</evidence>
<keyword evidence="5" id="KW-1185">Reference proteome</keyword>
<dbReference type="Gene3D" id="3.40.630.30">
    <property type="match status" value="1"/>
</dbReference>
<dbReference type="SUPFAM" id="SSF55729">
    <property type="entry name" value="Acyl-CoA N-acyltransferases (Nat)"/>
    <property type="match status" value="1"/>
</dbReference>
<dbReference type="PROSITE" id="PS51186">
    <property type="entry name" value="GNAT"/>
    <property type="match status" value="1"/>
</dbReference>
<dbReference type="RefSeq" id="WP_286659669.1">
    <property type="nucleotide sequence ID" value="NZ_JASZYV010000002.1"/>
</dbReference>
<evidence type="ECO:0000256" key="1">
    <source>
        <dbReference type="ARBA" id="ARBA00022679"/>
    </source>
</evidence>